<reference evidence="6" key="1">
    <citation type="journal article" date="2014" name="Int. J. Syst. Evol. Microbiol.">
        <title>Complete genome sequence of Corynebacterium casei LMG S-19264T (=DSM 44701T), isolated from a smear-ripened cheese.</title>
        <authorList>
            <consortium name="US DOE Joint Genome Institute (JGI-PGF)"/>
            <person name="Walter F."/>
            <person name="Albersmeier A."/>
            <person name="Kalinowski J."/>
            <person name="Ruckert C."/>
        </authorList>
    </citation>
    <scope>NUCLEOTIDE SEQUENCE</scope>
    <source>
        <strain evidence="6">VKM B-2222</strain>
    </source>
</reference>
<protein>
    <recommendedName>
        <fullName evidence="5">Bacterial sugar transferase domain-containing protein</fullName>
    </recommendedName>
</protein>
<comment type="similarity">
    <text evidence="1">Belongs to the bacterial sugar transferase family.</text>
</comment>
<keyword evidence="4" id="KW-0472">Membrane</keyword>
<keyword evidence="4" id="KW-1133">Transmembrane helix</keyword>
<evidence type="ECO:0000256" key="3">
    <source>
        <dbReference type="SAM" id="MobiDB-lite"/>
    </source>
</evidence>
<dbReference type="RefSeq" id="WP_010393134.1">
    <property type="nucleotide sequence ID" value="NZ_BSFH01000005.1"/>
</dbReference>
<dbReference type="EMBL" id="BSFH01000005">
    <property type="protein sequence ID" value="GLK62645.1"/>
    <property type="molecule type" value="Genomic_DNA"/>
</dbReference>
<comment type="caution">
    <text evidence="6">The sequence shown here is derived from an EMBL/GenBank/DDBJ whole genome shotgun (WGS) entry which is preliminary data.</text>
</comment>
<reference evidence="6" key="2">
    <citation type="submission" date="2023-01" db="EMBL/GenBank/DDBJ databases">
        <authorList>
            <person name="Sun Q."/>
            <person name="Evtushenko L."/>
        </authorList>
    </citation>
    <scope>NUCLEOTIDE SEQUENCE</scope>
    <source>
        <strain evidence="6">VKM B-2222</strain>
    </source>
</reference>
<evidence type="ECO:0000256" key="1">
    <source>
        <dbReference type="ARBA" id="ARBA00006464"/>
    </source>
</evidence>
<dbReference type="GO" id="GO:0000271">
    <property type="term" value="P:polysaccharide biosynthetic process"/>
    <property type="evidence" value="ECO:0007669"/>
    <property type="project" value="UniProtKB-KW"/>
</dbReference>
<dbReference type="InterPro" id="IPR003362">
    <property type="entry name" value="Bact_transf"/>
</dbReference>
<evidence type="ECO:0000313" key="7">
    <source>
        <dbReference type="Proteomes" id="UP001143349"/>
    </source>
</evidence>
<evidence type="ECO:0000259" key="5">
    <source>
        <dbReference type="Pfam" id="PF02397"/>
    </source>
</evidence>
<gene>
    <name evidence="6" type="ORF">GCM10017635_01130</name>
</gene>
<organism evidence="6 7">
    <name type="scientific">Paracoccus kondratievae</name>
    <dbReference type="NCBI Taxonomy" id="135740"/>
    <lineage>
        <taxon>Bacteria</taxon>
        <taxon>Pseudomonadati</taxon>
        <taxon>Pseudomonadota</taxon>
        <taxon>Alphaproteobacteria</taxon>
        <taxon>Rhodobacterales</taxon>
        <taxon>Paracoccaceae</taxon>
        <taxon>Paracoccus</taxon>
    </lineage>
</organism>
<dbReference type="PANTHER" id="PTHR30576:SF0">
    <property type="entry name" value="UNDECAPRENYL-PHOSPHATE N-ACETYLGALACTOSAMINYL 1-PHOSPHATE TRANSFERASE-RELATED"/>
    <property type="match status" value="1"/>
</dbReference>
<feature type="compositionally biased region" description="Polar residues" evidence="3">
    <location>
        <begin position="279"/>
        <end position="295"/>
    </location>
</feature>
<name>A0AAD3NWH3_9RHOB</name>
<evidence type="ECO:0000256" key="4">
    <source>
        <dbReference type="SAM" id="Phobius"/>
    </source>
</evidence>
<dbReference type="PANTHER" id="PTHR30576">
    <property type="entry name" value="COLANIC BIOSYNTHESIS UDP-GLUCOSE LIPID CARRIER TRANSFERASE"/>
    <property type="match status" value="1"/>
</dbReference>
<keyword evidence="4" id="KW-0812">Transmembrane</keyword>
<keyword evidence="7" id="KW-1185">Reference proteome</keyword>
<dbReference type="GO" id="GO:0016780">
    <property type="term" value="F:phosphotransferase activity, for other substituted phosphate groups"/>
    <property type="evidence" value="ECO:0007669"/>
    <property type="project" value="TreeGrafter"/>
</dbReference>
<sequence>MTIHHDWDKADRRDLASITNVDLGWIAREEAQTRVGMTLGKRLFDIFLALVLLVPLSVVMAVVAVVLLVTQGRPLLYVAPRMRAPGEPFNLLKFRTMLRDEGDFGATGGHKHWRITRVGRILRRTRIDELPQLFNILRGDMSFVGPRPPLREYVERFPALYSQVLKNRPGVTGLATMIYHAHEDRIMARCQTAEATEAAYYRRCLPTKLRLDLIYQRRRSLRMDLWIIWHTVMTVLIPNWQGRRARRVPSGQKLEAGKPVSENTAQKVAVSGGPRLQSARASTPALSQIQPSQTRPGVPAE</sequence>
<proteinExistence type="inferred from homology"/>
<evidence type="ECO:0000313" key="6">
    <source>
        <dbReference type="EMBL" id="GLK62645.1"/>
    </source>
</evidence>
<dbReference type="Pfam" id="PF02397">
    <property type="entry name" value="Bac_transf"/>
    <property type="match status" value="1"/>
</dbReference>
<feature type="region of interest" description="Disordered" evidence="3">
    <location>
        <begin position="248"/>
        <end position="301"/>
    </location>
</feature>
<accession>A0AAD3NWH3</accession>
<feature type="domain" description="Bacterial sugar transferase" evidence="5">
    <location>
        <begin position="41"/>
        <end position="236"/>
    </location>
</feature>
<dbReference type="Proteomes" id="UP001143349">
    <property type="component" value="Unassembled WGS sequence"/>
</dbReference>
<dbReference type="AlphaFoldDB" id="A0AAD3NWH3"/>
<feature type="transmembrane region" description="Helical" evidence="4">
    <location>
        <begin position="46"/>
        <end position="69"/>
    </location>
</feature>
<evidence type="ECO:0000256" key="2">
    <source>
        <dbReference type="ARBA" id="ARBA00023169"/>
    </source>
</evidence>
<keyword evidence="2" id="KW-0270">Exopolysaccharide synthesis</keyword>